<dbReference type="GO" id="GO:0005737">
    <property type="term" value="C:cytoplasm"/>
    <property type="evidence" value="ECO:0007669"/>
    <property type="project" value="TreeGrafter"/>
</dbReference>
<keyword evidence="3" id="KW-0175">Coiled coil</keyword>
<dbReference type="InterPro" id="IPR004127">
    <property type="entry name" value="Prefoldin_subunit_alpha"/>
</dbReference>
<comment type="caution">
    <text evidence="4">The sequence shown here is derived from an EMBL/GenBank/DDBJ whole genome shotgun (WGS) entry which is preliminary data.</text>
</comment>
<dbReference type="Gene3D" id="1.10.287.370">
    <property type="match status" value="1"/>
</dbReference>
<dbReference type="GO" id="GO:0051082">
    <property type="term" value="F:unfolded protein binding"/>
    <property type="evidence" value="ECO:0007669"/>
    <property type="project" value="InterPro"/>
</dbReference>
<dbReference type="Proteomes" id="UP001244011">
    <property type="component" value="Unassembled WGS sequence"/>
</dbReference>
<dbReference type="Pfam" id="PF02996">
    <property type="entry name" value="Prefoldin"/>
    <property type="match status" value="1"/>
</dbReference>
<dbReference type="GO" id="GO:1990115">
    <property type="term" value="P:RNA polymerase III assembly"/>
    <property type="evidence" value="ECO:0007669"/>
    <property type="project" value="TreeGrafter"/>
</dbReference>
<dbReference type="AlphaFoldDB" id="A0AAJ0C4R6"/>
<dbReference type="GO" id="GO:0016272">
    <property type="term" value="C:prefoldin complex"/>
    <property type="evidence" value="ECO:0007669"/>
    <property type="project" value="InterPro"/>
</dbReference>
<dbReference type="InterPro" id="IPR011599">
    <property type="entry name" value="PFD_alpha_archaea"/>
</dbReference>
<evidence type="ECO:0000256" key="1">
    <source>
        <dbReference type="ARBA" id="ARBA00010048"/>
    </source>
</evidence>
<gene>
    <name evidence="4" type="ORF">QBC33DRAFT_529543</name>
</gene>
<dbReference type="SUPFAM" id="SSF46579">
    <property type="entry name" value="Prefoldin"/>
    <property type="match status" value="1"/>
</dbReference>
<accession>A0AAJ0C4R6</accession>
<dbReference type="GO" id="GO:0006457">
    <property type="term" value="P:protein folding"/>
    <property type="evidence" value="ECO:0007669"/>
    <property type="project" value="InterPro"/>
</dbReference>
<keyword evidence="2" id="KW-0143">Chaperone</keyword>
<dbReference type="EMBL" id="MU839001">
    <property type="protein sequence ID" value="KAK1769906.1"/>
    <property type="molecule type" value="Genomic_DNA"/>
</dbReference>
<dbReference type="PANTHER" id="PTHR12674:SF2">
    <property type="entry name" value="PREFOLDIN SUBUNIT 5"/>
    <property type="match status" value="1"/>
</dbReference>
<keyword evidence="5" id="KW-1185">Reference proteome</keyword>
<evidence type="ECO:0000256" key="2">
    <source>
        <dbReference type="ARBA" id="ARBA00023186"/>
    </source>
</evidence>
<comment type="similarity">
    <text evidence="1">Belongs to the prefoldin subunit alpha family.</text>
</comment>
<dbReference type="CDD" id="cd23157">
    <property type="entry name" value="Prefoldin_5"/>
    <property type="match status" value="1"/>
</dbReference>
<dbReference type="GO" id="GO:1990114">
    <property type="term" value="P:RNA polymerase II core complex assembly"/>
    <property type="evidence" value="ECO:0007669"/>
    <property type="project" value="TreeGrafter"/>
</dbReference>
<sequence>MAARGGQEGVSLDSLNPQQLTQVKKQLDDEVEHLTNSFAQLHAAQGKFKECLRCVNTAPTSQDKSKKKDILVPLTNSLYVRGKLTNPDRVIVDVGTGFYVEKDVKSATEFYEDKVKQLGSNIQDLENIVQNKTNSLRMVEEVLRQKVLAGSQPGPSS</sequence>
<dbReference type="HAMAP" id="MF_00308">
    <property type="entry name" value="PfdA"/>
    <property type="match status" value="1"/>
</dbReference>
<organism evidence="4 5">
    <name type="scientific">Phialemonium atrogriseum</name>
    <dbReference type="NCBI Taxonomy" id="1093897"/>
    <lineage>
        <taxon>Eukaryota</taxon>
        <taxon>Fungi</taxon>
        <taxon>Dikarya</taxon>
        <taxon>Ascomycota</taxon>
        <taxon>Pezizomycotina</taxon>
        <taxon>Sordariomycetes</taxon>
        <taxon>Sordariomycetidae</taxon>
        <taxon>Cephalothecales</taxon>
        <taxon>Cephalothecaceae</taxon>
        <taxon>Phialemonium</taxon>
    </lineage>
</organism>
<protein>
    <submittedName>
        <fullName evidence="4">C-myc binding protein</fullName>
    </submittedName>
</protein>
<dbReference type="GeneID" id="85310340"/>
<dbReference type="RefSeq" id="XP_060286119.1">
    <property type="nucleotide sequence ID" value="XM_060427153.1"/>
</dbReference>
<evidence type="ECO:0000313" key="5">
    <source>
        <dbReference type="Proteomes" id="UP001244011"/>
    </source>
</evidence>
<feature type="coiled-coil region" evidence="3">
    <location>
        <begin position="108"/>
        <end position="142"/>
    </location>
</feature>
<dbReference type="PANTHER" id="PTHR12674">
    <property type="entry name" value="PREFOLDIN SUBUNIT 5"/>
    <property type="match status" value="1"/>
</dbReference>
<reference evidence="4" key="1">
    <citation type="submission" date="2023-06" db="EMBL/GenBank/DDBJ databases">
        <title>Genome-scale phylogeny and comparative genomics of the fungal order Sordariales.</title>
        <authorList>
            <consortium name="Lawrence Berkeley National Laboratory"/>
            <person name="Hensen N."/>
            <person name="Bonometti L."/>
            <person name="Westerberg I."/>
            <person name="Brannstrom I.O."/>
            <person name="Guillou S."/>
            <person name="Cros-Aarteil S."/>
            <person name="Calhoun S."/>
            <person name="Haridas S."/>
            <person name="Kuo A."/>
            <person name="Mondo S."/>
            <person name="Pangilinan J."/>
            <person name="Riley R."/>
            <person name="Labutti K."/>
            <person name="Andreopoulos B."/>
            <person name="Lipzen A."/>
            <person name="Chen C."/>
            <person name="Yanf M."/>
            <person name="Daum C."/>
            <person name="Ng V."/>
            <person name="Clum A."/>
            <person name="Steindorff A."/>
            <person name="Ohm R."/>
            <person name="Martin F."/>
            <person name="Silar P."/>
            <person name="Natvig D."/>
            <person name="Lalanne C."/>
            <person name="Gautier V."/>
            <person name="Ament-Velasquez S.L."/>
            <person name="Kruys A."/>
            <person name="Hutchinson M.I."/>
            <person name="Powell A.J."/>
            <person name="Barry K."/>
            <person name="Miller A.N."/>
            <person name="Grigoriev I.V."/>
            <person name="Debuchy R."/>
            <person name="Gladieux P."/>
            <person name="Thoren M.H."/>
            <person name="Johannesson H."/>
        </authorList>
    </citation>
    <scope>NUCLEOTIDE SEQUENCE</scope>
    <source>
        <strain evidence="4">8032-3</strain>
    </source>
</reference>
<evidence type="ECO:0000313" key="4">
    <source>
        <dbReference type="EMBL" id="KAK1769906.1"/>
    </source>
</evidence>
<evidence type="ECO:0000256" key="3">
    <source>
        <dbReference type="SAM" id="Coils"/>
    </source>
</evidence>
<name>A0AAJ0C4R6_9PEZI</name>
<dbReference type="FunFam" id="1.10.287.370:FF:000004">
    <property type="entry name" value="Probable prefoldin subunit 5"/>
    <property type="match status" value="1"/>
</dbReference>
<dbReference type="GO" id="GO:1990113">
    <property type="term" value="P:RNA polymerase I assembly"/>
    <property type="evidence" value="ECO:0007669"/>
    <property type="project" value="TreeGrafter"/>
</dbReference>
<dbReference type="NCBIfam" id="TIGR00293">
    <property type="entry name" value="prefoldin subunit alpha"/>
    <property type="match status" value="1"/>
</dbReference>
<proteinExistence type="inferred from homology"/>
<dbReference type="InterPro" id="IPR009053">
    <property type="entry name" value="Prefoldin"/>
</dbReference>